<dbReference type="InterPro" id="IPR051619">
    <property type="entry name" value="TypeII_TA_RNase_PINc/VapC"/>
</dbReference>
<dbReference type="PANTHER" id="PTHR35901:SF1">
    <property type="entry name" value="EXONUCLEASE VAPC9"/>
    <property type="match status" value="1"/>
</dbReference>
<accession>A0AAJ1AGK6</accession>
<dbReference type="Gene3D" id="3.40.50.1010">
    <property type="entry name" value="5'-nuclease"/>
    <property type="match status" value="1"/>
</dbReference>
<dbReference type="InterPro" id="IPR044153">
    <property type="entry name" value="PIN_Pae0151-like"/>
</dbReference>
<sequence>MNVRVVDASALGALVFGEPEATKIAAQLSDGLLTAPALLPFELASICLKKIRAHPTQGTLIQEAFELAGQMAIKTVEVDHSRVVALANDYDLTTYDASYLWLARELRAELVSLDTRLLKAMKRGVWRKTRGK</sequence>
<dbReference type="PANTHER" id="PTHR35901">
    <property type="entry name" value="RIBONUCLEASE VAPC3"/>
    <property type="match status" value="1"/>
</dbReference>
<comment type="caution">
    <text evidence="3">The sequence shown here is derived from an EMBL/GenBank/DDBJ whole genome shotgun (WGS) entry which is preliminary data.</text>
</comment>
<organism evidence="3 4">
    <name type="scientific">Candidatus Methylomirabilis tolerans</name>
    <dbReference type="NCBI Taxonomy" id="3123416"/>
    <lineage>
        <taxon>Bacteria</taxon>
        <taxon>Candidatus Methylomirabilota</taxon>
        <taxon>Candidatus Methylomirabilia</taxon>
        <taxon>Candidatus Methylomirabilales</taxon>
        <taxon>Candidatus Methylomirabilaceae</taxon>
        <taxon>Candidatus Methylomirabilis</taxon>
    </lineage>
</organism>
<dbReference type="Proteomes" id="UP001197609">
    <property type="component" value="Unassembled WGS sequence"/>
</dbReference>
<evidence type="ECO:0000313" key="4">
    <source>
        <dbReference type="Proteomes" id="UP001197609"/>
    </source>
</evidence>
<dbReference type="CDD" id="cd09873">
    <property type="entry name" value="PIN_Pae0151-like"/>
    <property type="match status" value="1"/>
</dbReference>
<dbReference type="SUPFAM" id="SSF88723">
    <property type="entry name" value="PIN domain-like"/>
    <property type="match status" value="1"/>
</dbReference>
<dbReference type="InterPro" id="IPR029060">
    <property type="entry name" value="PIN-like_dom_sf"/>
</dbReference>
<dbReference type="Pfam" id="PF01850">
    <property type="entry name" value="PIN"/>
    <property type="match status" value="1"/>
</dbReference>
<evidence type="ECO:0000256" key="1">
    <source>
        <dbReference type="ARBA" id="ARBA00022842"/>
    </source>
</evidence>
<dbReference type="EMBL" id="JAIOIU010000042">
    <property type="protein sequence ID" value="MBZ0159309.1"/>
    <property type="molecule type" value="Genomic_DNA"/>
</dbReference>
<protein>
    <submittedName>
        <fullName evidence="3">Type II toxin-antitoxin system VapC family toxin</fullName>
    </submittedName>
</protein>
<proteinExistence type="predicted"/>
<gene>
    <name evidence="3" type="ORF">K8G79_04105</name>
</gene>
<dbReference type="InterPro" id="IPR002716">
    <property type="entry name" value="PIN_dom"/>
</dbReference>
<evidence type="ECO:0000259" key="2">
    <source>
        <dbReference type="Pfam" id="PF01850"/>
    </source>
</evidence>
<name>A0AAJ1AGK6_9BACT</name>
<evidence type="ECO:0000313" key="3">
    <source>
        <dbReference type="EMBL" id="MBZ0159309.1"/>
    </source>
</evidence>
<dbReference type="AlphaFoldDB" id="A0AAJ1AGK6"/>
<keyword evidence="1" id="KW-0460">Magnesium</keyword>
<feature type="domain" description="PIN" evidence="2">
    <location>
        <begin position="5"/>
        <end position="119"/>
    </location>
</feature>
<reference evidence="3 4" key="1">
    <citation type="journal article" date="2021" name="bioRxiv">
        <title>Unraveling nitrogen, sulfur and carbon metabolic pathways and microbial community transcriptional responses to substrate deprivation and toxicity stresses in a bioreactor mimicking anoxic brackish coastal sediment conditions.</title>
        <authorList>
            <person name="Martins P.D."/>
            <person name="Echeveste M.J."/>
            <person name="Arshad A."/>
            <person name="Kurth J."/>
            <person name="Ouboter H."/>
            <person name="Jetten M.S.M."/>
            <person name="Welte C.U."/>
        </authorList>
    </citation>
    <scope>NUCLEOTIDE SEQUENCE [LARGE SCALE GENOMIC DNA]</scope>
    <source>
        <strain evidence="3">MAG_38</strain>
    </source>
</reference>